<proteinExistence type="predicted"/>
<dbReference type="PaxDb" id="3218-PP1S93_12V6.1"/>
<dbReference type="EnsemblPlants" id="Pp3c5_18300V3.1">
    <property type="protein sequence ID" value="Pp3c5_18300V3.1"/>
    <property type="gene ID" value="Pp3c5_18300"/>
</dbReference>
<evidence type="ECO:0008006" key="5">
    <source>
        <dbReference type="Google" id="ProtNLM"/>
    </source>
</evidence>
<sequence length="407" mass="43917">MATTVMQAVVLPAWGTLRAGVSNDNDSCGNTRSLYVIATDSPSALRLRNVSLCNSKVITKCIVRRDVTSNIYGDKKQGSRLFSRKNSYSSGAEGAAYVVKEVTDEDLEKQVDPADIRVLAAIRSRYNYISVMEVDREADHLLAGARILLLDNPGCIHTVYYEHNVLTNSYYDVLATVAPLIPDGPVGILGLGAGATAHILHHFFPTLEMHGWELDPDIITIARQFFNLSQLEGSTEAEIDGSSTAAAVKKPGFIDQEIATNEKPQTGLGKLAVHIGDAVGPEVSVEGGFASLIVDLFAEGRVIPALQDPQTWEKLKATLRPGGRIIVNCGGDRLIPGQESKSPGQLYMEETIAAMGKVFPGELSTRYLARKGFNTVAITGPSPDTASWLQALPEPLRDGVTEWKPVS</sequence>
<organism evidence="2">
    <name type="scientific">Physcomitrium patens</name>
    <name type="common">Spreading-leaved earth moss</name>
    <name type="synonym">Physcomitrella patens</name>
    <dbReference type="NCBI Taxonomy" id="3218"/>
    <lineage>
        <taxon>Eukaryota</taxon>
        <taxon>Viridiplantae</taxon>
        <taxon>Streptophyta</taxon>
        <taxon>Embryophyta</taxon>
        <taxon>Bryophyta</taxon>
        <taxon>Bryophytina</taxon>
        <taxon>Bryopsida</taxon>
        <taxon>Funariidae</taxon>
        <taxon>Funariales</taxon>
        <taxon>Funariaceae</taxon>
        <taxon>Physcomitrium</taxon>
    </lineage>
</organism>
<dbReference type="InterPro" id="IPR029063">
    <property type="entry name" value="SAM-dependent_MTases_sf"/>
</dbReference>
<name>A0A2K1KK62_PHYPA</name>
<keyword evidence="1" id="KW-0620">Polyamine biosynthesis</keyword>
<reference evidence="2 4" key="2">
    <citation type="journal article" date="2018" name="Plant J.">
        <title>The Physcomitrella patens chromosome-scale assembly reveals moss genome structure and evolution.</title>
        <authorList>
            <person name="Lang D."/>
            <person name="Ullrich K.K."/>
            <person name="Murat F."/>
            <person name="Fuchs J."/>
            <person name="Jenkins J."/>
            <person name="Haas F.B."/>
            <person name="Piednoel M."/>
            <person name="Gundlach H."/>
            <person name="Van Bel M."/>
            <person name="Meyberg R."/>
            <person name="Vives C."/>
            <person name="Morata J."/>
            <person name="Symeonidi A."/>
            <person name="Hiss M."/>
            <person name="Muchero W."/>
            <person name="Kamisugi Y."/>
            <person name="Saleh O."/>
            <person name="Blanc G."/>
            <person name="Decker E.L."/>
            <person name="van Gessel N."/>
            <person name="Grimwood J."/>
            <person name="Hayes R.D."/>
            <person name="Graham S.W."/>
            <person name="Gunter L.E."/>
            <person name="McDaniel S.F."/>
            <person name="Hoernstein S.N.W."/>
            <person name="Larsson A."/>
            <person name="Li F.W."/>
            <person name="Perroud P.F."/>
            <person name="Phillips J."/>
            <person name="Ranjan P."/>
            <person name="Rokshar D.S."/>
            <person name="Rothfels C.J."/>
            <person name="Schneider L."/>
            <person name="Shu S."/>
            <person name="Stevenson D.W."/>
            <person name="Thummler F."/>
            <person name="Tillich M."/>
            <person name="Villarreal Aguilar J.C."/>
            <person name="Widiez T."/>
            <person name="Wong G.K."/>
            <person name="Wymore A."/>
            <person name="Zhang Y."/>
            <person name="Zimmer A.D."/>
            <person name="Quatrano R.S."/>
            <person name="Mayer K.F.X."/>
            <person name="Goodstein D."/>
            <person name="Casacuberta J.M."/>
            <person name="Vandepoele K."/>
            <person name="Reski R."/>
            <person name="Cuming A.C."/>
            <person name="Tuskan G.A."/>
            <person name="Maumus F."/>
            <person name="Salse J."/>
            <person name="Schmutz J."/>
            <person name="Rensing S.A."/>
        </authorList>
    </citation>
    <scope>NUCLEOTIDE SEQUENCE [LARGE SCALE GENOMIC DNA]</scope>
    <source>
        <strain evidence="3 4">cv. Gransden 2004</strain>
    </source>
</reference>
<dbReference type="EMBL" id="ABEU02000005">
    <property type="protein sequence ID" value="PNR54171.1"/>
    <property type="molecule type" value="Genomic_DNA"/>
</dbReference>
<gene>
    <name evidence="3" type="primary">LOC112282035</name>
    <name evidence="2" type="ORF">PHYPA_007848</name>
</gene>
<dbReference type="Proteomes" id="UP000006727">
    <property type="component" value="Chromosome 5"/>
</dbReference>
<reference evidence="3" key="3">
    <citation type="submission" date="2020-12" db="UniProtKB">
        <authorList>
            <consortium name="EnsemblPlants"/>
        </authorList>
    </citation>
    <scope>IDENTIFICATION</scope>
</reference>
<accession>A0A2K1KK62</accession>
<dbReference type="EnsemblPlants" id="Pp3c5_18300V3.2">
    <property type="protein sequence ID" value="Pp3c5_18300V3.2"/>
    <property type="gene ID" value="Pp3c5_18300"/>
</dbReference>
<dbReference type="OrthoDB" id="2016285at2759"/>
<dbReference type="Gramene" id="Pp3c5_18300V3.2">
    <property type="protein sequence ID" value="Pp3c5_18300V3.2"/>
    <property type="gene ID" value="Pp3c5_18300"/>
</dbReference>
<dbReference type="EnsemblPlants" id="Pp3c5_18300V3.3">
    <property type="protein sequence ID" value="Pp3c5_18300V3.3"/>
    <property type="gene ID" value="Pp3c5_18300"/>
</dbReference>
<evidence type="ECO:0000256" key="1">
    <source>
        <dbReference type="ARBA" id="ARBA00023115"/>
    </source>
</evidence>
<dbReference type="SUPFAM" id="SSF53335">
    <property type="entry name" value="S-adenosyl-L-methionine-dependent methyltransferases"/>
    <property type="match status" value="1"/>
</dbReference>
<dbReference type="Gramene" id="Pp3c5_18300V3.3">
    <property type="protein sequence ID" value="Pp3c5_18300V3.3"/>
    <property type="gene ID" value="Pp3c5_18300"/>
</dbReference>
<evidence type="ECO:0000313" key="2">
    <source>
        <dbReference type="EMBL" id="PNR54171.1"/>
    </source>
</evidence>
<dbReference type="PANTHER" id="PTHR43317:SF1">
    <property type="entry name" value="THERMOSPERMINE SYNTHASE ACAULIS5"/>
    <property type="match status" value="1"/>
</dbReference>
<dbReference type="Gene3D" id="3.40.50.150">
    <property type="entry name" value="Vaccinia Virus protein VP39"/>
    <property type="match status" value="1"/>
</dbReference>
<dbReference type="RefSeq" id="XP_024374925.1">
    <property type="nucleotide sequence ID" value="XM_024519157.2"/>
</dbReference>
<reference evidence="2 4" key="1">
    <citation type="journal article" date="2008" name="Science">
        <title>The Physcomitrella genome reveals evolutionary insights into the conquest of land by plants.</title>
        <authorList>
            <person name="Rensing S."/>
            <person name="Lang D."/>
            <person name="Zimmer A."/>
            <person name="Terry A."/>
            <person name="Salamov A."/>
            <person name="Shapiro H."/>
            <person name="Nishiyama T."/>
            <person name="Perroud P.-F."/>
            <person name="Lindquist E."/>
            <person name="Kamisugi Y."/>
            <person name="Tanahashi T."/>
            <person name="Sakakibara K."/>
            <person name="Fujita T."/>
            <person name="Oishi K."/>
            <person name="Shin-I T."/>
            <person name="Kuroki Y."/>
            <person name="Toyoda A."/>
            <person name="Suzuki Y."/>
            <person name="Hashimoto A."/>
            <person name="Yamaguchi K."/>
            <person name="Sugano A."/>
            <person name="Kohara Y."/>
            <person name="Fujiyama A."/>
            <person name="Anterola A."/>
            <person name="Aoki S."/>
            <person name="Ashton N."/>
            <person name="Barbazuk W.B."/>
            <person name="Barker E."/>
            <person name="Bennetzen J."/>
            <person name="Bezanilla M."/>
            <person name="Blankenship R."/>
            <person name="Cho S.H."/>
            <person name="Dutcher S."/>
            <person name="Estelle M."/>
            <person name="Fawcett J.A."/>
            <person name="Gundlach H."/>
            <person name="Hanada K."/>
            <person name="Heyl A."/>
            <person name="Hicks K.A."/>
            <person name="Hugh J."/>
            <person name="Lohr M."/>
            <person name="Mayer K."/>
            <person name="Melkozernov A."/>
            <person name="Murata T."/>
            <person name="Nelson D."/>
            <person name="Pils B."/>
            <person name="Prigge M."/>
            <person name="Reiss B."/>
            <person name="Renner T."/>
            <person name="Rombauts S."/>
            <person name="Rushton P."/>
            <person name="Sanderfoot A."/>
            <person name="Schween G."/>
            <person name="Shiu S.-H."/>
            <person name="Stueber K."/>
            <person name="Theodoulou F.L."/>
            <person name="Tu H."/>
            <person name="Van de Peer Y."/>
            <person name="Verrier P.J."/>
            <person name="Waters E."/>
            <person name="Wood A."/>
            <person name="Yang L."/>
            <person name="Cove D."/>
            <person name="Cuming A."/>
            <person name="Hasebe M."/>
            <person name="Lucas S."/>
            <person name="Mishler D.B."/>
            <person name="Reski R."/>
            <person name="Grigoriev I."/>
            <person name="Quatrano R.S."/>
            <person name="Boore J.L."/>
        </authorList>
    </citation>
    <scope>NUCLEOTIDE SEQUENCE [LARGE SCALE GENOMIC DNA]</scope>
    <source>
        <strain evidence="3 4">cv. Gransden 2004</strain>
    </source>
</reference>
<dbReference type="GeneID" id="112282035"/>
<evidence type="ECO:0000313" key="3">
    <source>
        <dbReference type="EnsemblPlants" id="Pp3c5_18300V3.1"/>
    </source>
</evidence>
<keyword evidence="4" id="KW-1185">Reference proteome</keyword>
<dbReference type="AlphaFoldDB" id="A0A2K1KK62"/>
<dbReference type="GO" id="GO:0006596">
    <property type="term" value="P:polyamine biosynthetic process"/>
    <property type="evidence" value="ECO:0007669"/>
    <property type="project" value="UniProtKB-KW"/>
</dbReference>
<dbReference type="Gramene" id="Pp3c5_18300V3.1">
    <property type="protein sequence ID" value="Pp3c5_18300V3.1"/>
    <property type="gene ID" value="Pp3c5_18300"/>
</dbReference>
<dbReference type="PANTHER" id="PTHR43317">
    <property type="entry name" value="THERMOSPERMINE SYNTHASE ACAULIS5"/>
    <property type="match status" value="1"/>
</dbReference>
<protein>
    <recommendedName>
        <fullName evidence="5">PABS domain-containing protein</fullName>
    </recommendedName>
</protein>
<dbReference type="OMA" id="MHQVFPG"/>
<evidence type="ECO:0000313" key="4">
    <source>
        <dbReference type="Proteomes" id="UP000006727"/>
    </source>
</evidence>